<proteinExistence type="predicted"/>
<accession>A0A7W2LVW9</accession>
<sequence length="124" mass="14205">MNSQQVAVLGVFLIISPFLMFVVLAFVAHRCLGRIESYLSNSRMVVVNREMYGSSGLFGRVMRLGSISAMLTMRSFSVRKGMLDGEDVRKTPVDLKKLLVRLWVAQILLITLIVLFFTWLLYWQ</sequence>
<feature type="transmembrane region" description="Helical" evidence="1">
    <location>
        <begin position="6"/>
        <end position="28"/>
    </location>
</feature>
<reference evidence="2 3" key="1">
    <citation type="submission" date="2020-07" db="EMBL/GenBank/DDBJ databases">
        <title>Diversity of carbapenemase encoding genes among Pseudomonas putida group clinical isolates in a tertiary Brazilian hospital.</title>
        <authorList>
            <person name="Alberto-Lei F."/>
            <person name="Nodari C.S."/>
            <person name="Streling A.P."/>
            <person name="Paulino J.T."/>
            <person name="Bessa-Neto F.O."/>
            <person name="Cayo R."/>
            <person name="Gales A.C."/>
        </authorList>
    </citation>
    <scope>NUCLEOTIDE SEQUENCE [LARGE SCALE GENOMIC DNA]</scope>
    <source>
        <strain evidence="2 3">11213</strain>
    </source>
</reference>
<name>A0A7W2LVW9_9PSED</name>
<dbReference type="AlphaFoldDB" id="A0A7W2LVW9"/>
<keyword evidence="1" id="KW-0472">Membrane</keyword>
<evidence type="ECO:0000313" key="3">
    <source>
        <dbReference type="Proteomes" id="UP000577346"/>
    </source>
</evidence>
<protein>
    <submittedName>
        <fullName evidence="2">Uncharacterized protein</fullName>
    </submittedName>
</protein>
<evidence type="ECO:0000313" key="2">
    <source>
        <dbReference type="EMBL" id="MBA6147983.1"/>
    </source>
</evidence>
<organism evidence="2 3">
    <name type="scientific">Pseudomonas juntendi</name>
    <dbReference type="NCBI Taxonomy" id="2666183"/>
    <lineage>
        <taxon>Bacteria</taxon>
        <taxon>Pseudomonadati</taxon>
        <taxon>Pseudomonadota</taxon>
        <taxon>Gammaproteobacteria</taxon>
        <taxon>Pseudomonadales</taxon>
        <taxon>Pseudomonadaceae</taxon>
        <taxon>Pseudomonas</taxon>
    </lineage>
</organism>
<keyword evidence="1" id="KW-1133">Transmembrane helix</keyword>
<dbReference type="RefSeq" id="WP_054904832.1">
    <property type="nucleotide sequence ID" value="NZ_JACGDA010000017.1"/>
</dbReference>
<dbReference type="EMBL" id="JACGDA010000017">
    <property type="protein sequence ID" value="MBA6147983.1"/>
    <property type="molecule type" value="Genomic_DNA"/>
</dbReference>
<comment type="caution">
    <text evidence="2">The sequence shown here is derived from an EMBL/GenBank/DDBJ whole genome shotgun (WGS) entry which is preliminary data.</text>
</comment>
<feature type="transmembrane region" description="Helical" evidence="1">
    <location>
        <begin position="98"/>
        <end position="122"/>
    </location>
</feature>
<dbReference type="Proteomes" id="UP000577346">
    <property type="component" value="Unassembled WGS sequence"/>
</dbReference>
<gene>
    <name evidence="2" type="ORF">H4C15_10725</name>
</gene>
<evidence type="ECO:0000256" key="1">
    <source>
        <dbReference type="SAM" id="Phobius"/>
    </source>
</evidence>
<keyword evidence="1" id="KW-0812">Transmembrane</keyword>